<evidence type="ECO:0008006" key="3">
    <source>
        <dbReference type="Google" id="ProtNLM"/>
    </source>
</evidence>
<dbReference type="InterPro" id="IPR050583">
    <property type="entry name" value="Mycobacterial_A85_antigen"/>
</dbReference>
<dbReference type="RefSeq" id="WP_207381505.1">
    <property type="nucleotide sequence ID" value="NZ_CP071502.1"/>
</dbReference>
<gene>
    <name evidence="1" type="ORF">JYB85_06270</name>
</gene>
<evidence type="ECO:0000313" key="2">
    <source>
        <dbReference type="Proteomes" id="UP000663207"/>
    </source>
</evidence>
<dbReference type="Gene3D" id="3.40.50.1820">
    <property type="entry name" value="alpha/beta hydrolase"/>
    <property type="match status" value="1"/>
</dbReference>
<organism evidence="1 2">
    <name type="scientific">Shewanella sedimentimangrovi</name>
    <dbReference type="NCBI Taxonomy" id="2814293"/>
    <lineage>
        <taxon>Bacteria</taxon>
        <taxon>Pseudomonadati</taxon>
        <taxon>Pseudomonadota</taxon>
        <taxon>Gammaproteobacteria</taxon>
        <taxon>Alteromonadales</taxon>
        <taxon>Shewanellaceae</taxon>
        <taxon>Shewanella</taxon>
    </lineage>
</organism>
<protein>
    <recommendedName>
        <fullName evidence="3">Esterase</fullName>
    </recommendedName>
</protein>
<dbReference type="EMBL" id="CP071502">
    <property type="protein sequence ID" value="QSX38423.1"/>
    <property type="molecule type" value="Genomic_DNA"/>
</dbReference>
<evidence type="ECO:0000313" key="1">
    <source>
        <dbReference type="EMBL" id="QSX38423.1"/>
    </source>
</evidence>
<sequence length="257" mass="29360">MYTNKLDKKTFRSRIYEGTVRNYWVYVSDLYSTEVPANLMVFQDGYYYIDEDKPMRVPDIIDRLVASKIIPPTVCVFVEPGFFESPSKPEHHPDTQRSFEYDTVSDQYTRFLVDELLPEALAGLNISSNPNKRATVGFSSGGICAWSIAWFRSDLFGNVLSHCGSFVDIRGGGKYPYLIRNESPKPIRIFFQSGENDLDTRYGNWALGNKQMESALRFKGYDYKFEFGSEGHNLVHGSELLEESIIWLFGDNAIQGA</sequence>
<proteinExistence type="predicted"/>
<dbReference type="Pfam" id="PF00756">
    <property type="entry name" value="Esterase"/>
    <property type="match status" value="1"/>
</dbReference>
<dbReference type="InterPro" id="IPR000801">
    <property type="entry name" value="Esterase-like"/>
</dbReference>
<accession>A0ABX7R6I0</accession>
<dbReference type="Proteomes" id="UP000663207">
    <property type="component" value="Chromosome"/>
</dbReference>
<reference evidence="1 2" key="1">
    <citation type="submission" date="2021-03" db="EMBL/GenBank/DDBJ databases">
        <title>Novel species identification of genus Shewanella.</title>
        <authorList>
            <person name="Liu G."/>
            <person name="Zhang Q."/>
        </authorList>
    </citation>
    <scope>NUCLEOTIDE SEQUENCE [LARGE SCALE GENOMIC DNA]</scope>
    <source>
        <strain evidence="1 2">FJAT-52962</strain>
    </source>
</reference>
<keyword evidence="2" id="KW-1185">Reference proteome</keyword>
<dbReference type="PANTHER" id="PTHR48098">
    <property type="entry name" value="ENTEROCHELIN ESTERASE-RELATED"/>
    <property type="match status" value="1"/>
</dbReference>
<dbReference type="SUPFAM" id="SSF53474">
    <property type="entry name" value="alpha/beta-Hydrolases"/>
    <property type="match status" value="1"/>
</dbReference>
<dbReference type="InterPro" id="IPR029058">
    <property type="entry name" value="AB_hydrolase_fold"/>
</dbReference>
<dbReference type="PANTHER" id="PTHR48098:SF3">
    <property type="entry name" value="IRON(III) ENTEROBACTIN ESTERASE"/>
    <property type="match status" value="1"/>
</dbReference>
<name>A0ABX7R6I0_9GAMM</name>